<dbReference type="Gene3D" id="1.10.260.40">
    <property type="entry name" value="lambda repressor-like DNA-binding domains"/>
    <property type="match status" value="1"/>
</dbReference>
<dbReference type="Proteomes" id="UP000755104">
    <property type="component" value="Unassembled WGS sequence"/>
</dbReference>
<dbReference type="PROSITE" id="PS50943">
    <property type="entry name" value="HTH_CROC1"/>
    <property type="match status" value="1"/>
</dbReference>
<name>A0ABS7J7W4_9SPHN</name>
<evidence type="ECO:0000313" key="2">
    <source>
        <dbReference type="EMBL" id="MBX7481723.1"/>
    </source>
</evidence>
<dbReference type="CDD" id="cd00093">
    <property type="entry name" value="HTH_XRE"/>
    <property type="match status" value="1"/>
</dbReference>
<organism evidence="2 3">
    <name type="scientific">Qipengyuania qiaonensis</name>
    <dbReference type="NCBI Taxonomy" id="2867240"/>
    <lineage>
        <taxon>Bacteria</taxon>
        <taxon>Pseudomonadati</taxon>
        <taxon>Pseudomonadota</taxon>
        <taxon>Alphaproteobacteria</taxon>
        <taxon>Sphingomonadales</taxon>
        <taxon>Erythrobacteraceae</taxon>
        <taxon>Qipengyuania</taxon>
    </lineage>
</organism>
<keyword evidence="3" id="KW-1185">Reference proteome</keyword>
<sequence>MPPLPHRNSRSLGKALCRWRRLNWIKQIDLAERLGISQPALSRFEAGATELDPRAQSLVIDLLSARPASVADRALCRLVAGSQNPVHLICDLSHRLLAASPARLAQWRSSLAELEGRSLWPFASPSIINAEADLPSLGWFEESTSQIEFQTDAFSCPELSIPQGKVRWTRITLATGGHARLVEQMAPH</sequence>
<evidence type="ECO:0000259" key="1">
    <source>
        <dbReference type="PROSITE" id="PS50943"/>
    </source>
</evidence>
<reference evidence="2 3" key="1">
    <citation type="submission" date="2021-08" db="EMBL/GenBank/DDBJ databases">
        <title>Comparative Genomics Analysis of the Genus Qipengyuania Reveals Extensive Genetic Diversity and Metabolic Versatility, Including the Description of Fifteen Novel Species.</title>
        <authorList>
            <person name="Liu Y."/>
        </authorList>
    </citation>
    <scope>NUCLEOTIDE SEQUENCE [LARGE SCALE GENOMIC DNA]</scope>
    <source>
        <strain evidence="2 3">6D47A</strain>
    </source>
</reference>
<dbReference type="RefSeq" id="WP_221555903.1">
    <property type="nucleotide sequence ID" value="NZ_JAIGNO010000002.1"/>
</dbReference>
<evidence type="ECO:0000313" key="3">
    <source>
        <dbReference type="Proteomes" id="UP000755104"/>
    </source>
</evidence>
<dbReference type="EMBL" id="JAIGNO010000002">
    <property type="protein sequence ID" value="MBX7481723.1"/>
    <property type="molecule type" value="Genomic_DNA"/>
</dbReference>
<dbReference type="InterPro" id="IPR010982">
    <property type="entry name" value="Lambda_DNA-bd_dom_sf"/>
</dbReference>
<dbReference type="Pfam" id="PF01381">
    <property type="entry name" value="HTH_3"/>
    <property type="match status" value="1"/>
</dbReference>
<proteinExistence type="predicted"/>
<comment type="caution">
    <text evidence="2">The sequence shown here is derived from an EMBL/GenBank/DDBJ whole genome shotgun (WGS) entry which is preliminary data.</text>
</comment>
<feature type="domain" description="HTH cro/C1-type" evidence="1">
    <location>
        <begin position="25"/>
        <end position="70"/>
    </location>
</feature>
<gene>
    <name evidence="2" type="ORF">K3174_04215</name>
</gene>
<dbReference type="SUPFAM" id="SSF47413">
    <property type="entry name" value="lambda repressor-like DNA-binding domains"/>
    <property type="match status" value="1"/>
</dbReference>
<accession>A0ABS7J7W4</accession>
<protein>
    <submittedName>
        <fullName evidence="2">Helix-turn-helix domain-containing protein</fullName>
    </submittedName>
</protein>
<dbReference type="InterPro" id="IPR001387">
    <property type="entry name" value="Cro/C1-type_HTH"/>
</dbReference>